<evidence type="ECO:0000256" key="7">
    <source>
        <dbReference type="SAM" id="MobiDB-lite"/>
    </source>
</evidence>
<dbReference type="InterPro" id="IPR011009">
    <property type="entry name" value="Kinase-like_dom_sf"/>
</dbReference>
<dbReference type="EMBL" id="MKQR01000018">
    <property type="protein sequence ID" value="OLR91907.1"/>
    <property type="molecule type" value="Genomic_DNA"/>
</dbReference>
<evidence type="ECO:0000259" key="8">
    <source>
        <dbReference type="PROSITE" id="PS50011"/>
    </source>
</evidence>
<keyword evidence="10" id="KW-1185">Reference proteome</keyword>
<dbReference type="Proteomes" id="UP000186040">
    <property type="component" value="Unassembled WGS sequence"/>
</dbReference>
<dbReference type="PANTHER" id="PTHR43289">
    <property type="entry name" value="MITOGEN-ACTIVATED PROTEIN KINASE KINASE KINASE 20-RELATED"/>
    <property type="match status" value="1"/>
</dbReference>
<dbReference type="Gene3D" id="1.10.510.10">
    <property type="entry name" value="Transferase(Phosphotransferase) domain 1"/>
    <property type="match status" value="1"/>
</dbReference>
<dbReference type="GO" id="GO:0004674">
    <property type="term" value="F:protein serine/threonine kinase activity"/>
    <property type="evidence" value="ECO:0007669"/>
    <property type="project" value="UniProtKB-KW"/>
</dbReference>
<keyword evidence="4" id="KW-0547">Nucleotide-binding</keyword>
<dbReference type="EC" id="2.7.11.1" evidence="1"/>
<feature type="domain" description="Protein kinase" evidence="8">
    <location>
        <begin position="9"/>
        <end position="269"/>
    </location>
</feature>
<sequence length="274" mass="29445">MEVPDIPGMRVHGEIGGSGTNVVYLAEDRLLGRRVVVKTLRRGVADDPRVRERFLSTTRMAAGLDHPHVTRVLSAGLLGGPGGPPYAVYQHVHGSDMQHVLDEEGPLRPARIADVVDQLASALDHVHAWGLVHRDVTPRNVLVAPRANGHCYLSDFGIALEARVPGSSDQPRPERSAGSPGYAAPEQLAGLPTDHRADVHSLGALVLVCATGVQPWRLAEEPGLREWVRARLPGDGEVLAGVLDRAMHRDPAARYSTCQELATAVRAWAGAPPR</sequence>
<evidence type="ECO:0000256" key="5">
    <source>
        <dbReference type="ARBA" id="ARBA00022777"/>
    </source>
</evidence>
<dbReference type="PANTHER" id="PTHR43289:SF6">
    <property type="entry name" value="SERINE_THREONINE-PROTEIN KINASE NEKL-3"/>
    <property type="match status" value="1"/>
</dbReference>
<dbReference type="InterPro" id="IPR008266">
    <property type="entry name" value="Tyr_kinase_AS"/>
</dbReference>
<dbReference type="RefSeq" id="WP_075976312.1">
    <property type="nucleotide sequence ID" value="NZ_MKQR01000018.1"/>
</dbReference>
<dbReference type="InterPro" id="IPR000719">
    <property type="entry name" value="Prot_kinase_dom"/>
</dbReference>
<dbReference type="SUPFAM" id="SSF56112">
    <property type="entry name" value="Protein kinase-like (PK-like)"/>
    <property type="match status" value="1"/>
</dbReference>
<dbReference type="GO" id="GO:0005524">
    <property type="term" value="F:ATP binding"/>
    <property type="evidence" value="ECO:0007669"/>
    <property type="project" value="UniProtKB-KW"/>
</dbReference>
<organism evidence="9 10">
    <name type="scientific">Actinokineospora bangkokensis</name>
    <dbReference type="NCBI Taxonomy" id="1193682"/>
    <lineage>
        <taxon>Bacteria</taxon>
        <taxon>Bacillati</taxon>
        <taxon>Actinomycetota</taxon>
        <taxon>Actinomycetes</taxon>
        <taxon>Pseudonocardiales</taxon>
        <taxon>Pseudonocardiaceae</taxon>
        <taxon>Actinokineospora</taxon>
    </lineage>
</organism>
<keyword evidence="3" id="KW-0808">Transferase</keyword>
<evidence type="ECO:0000256" key="4">
    <source>
        <dbReference type="ARBA" id="ARBA00022741"/>
    </source>
</evidence>
<dbReference type="Gene3D" id="3.30.200.20">
    <property type="entry name" value="Phosphorylase Kinase, domain 1"/>
    <property type="match status" value="1"/>
</dbReference>
<dbReference type="AlphaFoldDB" id="A0A1Q9LIM7"/>
<name>A0A1Q9LIM7_9PSEU</name>
<evidence type="ECO:0000313" key="10">
    <source>
        <dbReference type="Proteomes" id="UP000186040"/>
    </source>
</evidence>
<comment type="caution">
    <text evidence="9">The sequence shown here is derived from an EMBL/GenBank/DDBJ whole genome shotgun (WGS) entry which is preliminary data.</text>
</comment>
<keyword evidence="2" id="KW-0723">Serine/threonine-protein kinase</keyword>
<dbReference type="STRING" id="1193682.BJP25_24050"/>
<evidence type="ECO:0000256" key="2">
    <source>
        <dbReference type="ARBA" id="ARBA00022527"/>
    </source>
</evidence>
<gene>
    <name evidence="9" type="ORF">BJP25_24050</name>
</gene>
<dbReference type="Pfam" id="PF00069">
    <property type="entry name" value="Pkinase"/>
    <property type="match status" value="1"/>
</dbReference>
<evidence type="ECO:0000313" key="9">
    <source>
        <dbReference type="EMBL" id="OLR91907.1"/>
    </source>
</evidence>
<dbReference type="PROSITE" id="PS00109">
    <property type="entry name" value="PROTEIN_KINASE_TYR"/>
    <property type="match status" value="1"/>
</dbReference>
<keyword evidence="6" id="KW-0067">ATP-binding</keyword>
<proteinExistence type="predicted"/>
<dbReference type="OrthoDB" id="9762169at2"/>
<evidence type="ECO:0000256" key="3">
    <source>
        <dbReference type="ARBA" id="ARBA00022679"/>
    </source>
</evidence>
<accession>A0A1Q9LIM7</accession>
<feature type="region of interest" description="Disordered" evidence="7">
    <location>
        <begin position="164"/>
        <end position="187"/>
    </location>
</feature>
<reference evidence="9 10" key="1">
    <citation type="submission" date="2016-10" db="EMBL/GenBank/DDBJ databases">
        <title>The Draft Genome Sequence of Actinokineospora bangkokensis 44EHWT reveals the biosynthetic pathway of antifungal compounds Thailandins with unusual extender unit butylmalonyl-CoA.</title>
        <authorList>
            <person name="Greule A."/>
            <person name="Intra B."/>
            <person name="Flemming S."/>
            <person name="Rommel M.G."/>
            <person name="Panbangred W."/>
            <person name="Bechthold A."/>
        </authorList>
    </citation>
    <scope>NUCLEOTIDE SEQUENCE [LARGE SCALE GENOMIC DNA]</scope>
    <source>
        <strain evidence="9 10">44EHW</strain>
    </source>
</reference>
<dbReference type="PROSITE" id="PS50011">
    <property type="entry name" value="PROTEIN_KINASE_DOM"/>
    <property type="match status" value="1"/>
</dbReference>
<dbReference type="CDD" id="cd14014">
    <property type="entry name" value="STKc_PknB_like"/>
    <property type="match status" value="1"/>
</dbReference>
<protein>
    <recommendedName>
        <fullName evidence="1">non-specific serine/threonine protein kinase</fullName>
        <ecNumber evidence="1">2.7.11.1</ecNumber>
    </recommendedName>
</protein>
<evidence type="ECO:0000256" key="6">
    <source>
        <dbReference type="ARBA" id="ARBA00022840"/>
    </source>
</evidence>
<keyword evidence="5" id="KW-0418">Kinase</keyword>
<evidence type="ECO:0000256" key="1">
    <source>
        <dbReference type="ARBA" id="ARBA00012513"/>
    </source>
</evidence>